<dbReference type="OrthoDB" id="3169239at2"/>
<feature type="domain" description="NADH:flavin oxidoreductase/NADH oxidase N-terminal" evidence="3">
    <location>
        <begin position="40"/>
        <end position="266"/>
    </location>
</feature>
<dbReference type="eggNOG" id="COG1902">
    <property type="taxonomic scope" value="Bacteria"/>
</dbReference>
<organism evidence="4 5">
    <name type="scientific">Coriobacterium glomerans (strain ATCC 49209 / DSM 20642 / JCM 10262 / PW2)</name>
    <dbReference type="NCBI Taxonomy" id="700015"/>
    <lineage>
        <taxon>Bacteria</taxon>
        <taxon>Bacillati</taxon>
        <taxon>Actinomycetota</taxon>
        <taxon>Coriobacteriia</taxon>
        <taxon>Coriobacteriales</taxon>
        <taxon>Coriobacteriaceae</taxon>
        <taxon>Coriobacterium</taxon>
    </lineage>
</organism>
<dbReference type="EMBL" id="CP002628">
    <property type="protein sequence ID" value="AEB06654.1"/>
    <property type="molecule type" value="Genomic_DNA"/>
</dbReference>
<evidence type="ECO:0000256" key="2">
    <source>
        <dbReference type="ARBA" id="ARBA00023002"/>
    </source>
</evidence>
<dbReference type="Proteomes" id="UP000006851">
    <property type="component" value="Chromosome"/>
</dbReference>
<dbReference type="GO" id="GO:0016491">
    <property type="term" value="F:oxidoreductase activity"/>
    <property type="evidence" value="ECO:0007669"/>
    <property type="project" value="UniProtKB-KW"/>
</dbReference>
<dbReference type="Gene3D" id="3.20.20.70">
    <property type="entry name" value="Aldolase class I"/>
    <property type="match status" value="1"/>
</dbReference>
<dbReference type="KEGG" id="cgo:Corgl_0539"/>
<accession>F2NBB8</accession>
<name>F2NBB8_CORGP</name>
<dbReference type="InterPro" id="IPR001155">
    <property type="entry name" value="OxRdtase_FMN_N"/>
</dbReference>
<dbReference type="SUPFAM" id="SSF51395">
    <property type="entry name" value="FMN-linked oxidoreductases"/>
    <property type="match status" value="1"/>
</dbReference>
<evidence type="ECO:0000313" key="4">
    <source>
        <dbReference type="EMBL" id="AEB06654.1"/>
    </source>
</evidence>
<evidence type="ECO:0000256" key="1">
    <source>
        <dbReference type="ARBA" id="ARBA00022630"/>
    </source>
</evidence>
<keyword evidence="5" id="KW-1185">Reference proteome</keyword>
<dbReference type="RefSeq" id="WP_013708397.1">
    <property type="nucleotide sequence ID" value="NC_015389.1"/>
</dbReference>
<evidence type="ECO:0000313" key="5">
    <source>
        <dbReference type="Proteomes" id="UP000006851"/>
    </source>
</evidence>
<dbReference type="InterPro" id="IPR013785">
    <property type="entry name" value="Aldolase_TIM"/>
</dbReference>
<keyword evidence="1" id="KW-0285">Flavoprotein</keyword>
<dbReference type="HOGENOM" id="CLU_051501_0_0_11"/>
<sequence>MEKQNFQRFHYRSLEELRREINEEKLDIELSEDLDPLHRSVKVGQKKAENSMAILPMEGCDCTGDGTPSELTCRRYMRYASGGSGLLWWEADAVVEEGRANPRAMMLTGKNVRSFADLVQQTQRAARASNGAAPLNILQLTHSGRYSAPRGAPEPLVAYHDPYLEQSEVTRNNAIVVTDGYLDMLTEQFVKSAHLARNAGFDGVDIKAVHKYLVSELLGGYTRPGRYGGSLLERRSRFLLQTVKAVRAAMGDDFIVAVRLNAFDVHPYPYGFGVDHDDYMVWDASEPKRLVRVLIEAGADLLGLSSSNPYYRFSQWGRPSNIAPAGSPASKDSQLKIIEGIFRYTRELQSVAGEVPIVGNGYSWLRQFLPNAGAANLAAGGCGFVGQGRSAFAYPDAAHDIFTFGSMDPAKCCVACSKCTQIMRDHGTTGCVVRDSEVYLPVYQNGRRRTTQQKRL</sequence>
<dbReference type="STRING" id="700015.Corgl_0539"/>
<dbReference type="PANTHER" id="PTHR43656">
    <property type="entry name" value="BINDING OXIDOREDUCTASE, PUTATIVE (AFU_ORTHOLOGUE AFUA_2G08260)-RELATED"/>
    <property type="match status" value="1"/>
</dbReference>
<evidence type="ECO:0000259" key="3">
    <source>
        <dbReference type="Pfam" id="PF00724"/>
    </source>
</evidence>
<proteinExistence type="predicted"/>
<gene>
    <name evidence="4" type="ordered locus">Corgl_0539</name>
</gene>
<protein>
    <submittedName>
        <fullName evidence="4">NADH:flavin oxidoreductase/NADH oxidase</fullName>
    </submittedName>
</protein>
<dbReference type="InterPro" id="IPR051799">
    <property type="entry name" value="NADH_flavin_oxidoreductase"/>
</dbReference>
<reference evidence="5" key="1">
    <citation type="journal article" date="2013" name="Stand. Genomic Sci.">
        <title>Complete genome sequence of Coriobacterium glomerans type strain (PW2(T)) from the midgut of Pyrrhocoris apterus L. (red soldier bug).</title>
        <authorList>
            <person name="Stackebrandt E."/>
            <person name="Zeytun A."/>
            <person name="Lapidus A."/>
            <person name="Nolan M."/>
            <person name="Lucas S."/>
            <person name="Hammon N."/>
            <person name="Deshpande S."/>
            <person name="Cheng J.F."/>
            <person name="Tapia R."/>
            <person name="Goodwin L.A."/>
            <person name="Pitluck S."/>
            <person name="Liolios K."/>
            <person name="Pagani I."/>
            <person name="Ivanova N."/>
            <person name="Mavromatis K."/>
            <person name="Mikhailova N."/>
            <person name="Huntemann M."/>
            <person name="Pati A."/>
            <person name="Chen A."/>
            <person name="Palaniappan K."/>
            <person name="Chang Y.J."/>
            <person name="Land M."/>
            <person name="Hauser L."/>
            <person name="Rohde M."/>
            <person name="Pukall R."/>
            <person name="Goker M."/>
            <person name="Detter J.C."/>
            <person name="Woyke T."/>
            <person name="Bristow J."/>
            <person name="Eisen J.A."/>
            <person name="Markowitz V."/>
            <person name="Hugenholtz P."/>
            <person name="Kyrpides N.C."/>
            <person name="Klenk H.P."/>
        </authorList>
    </citation>
    <scope>NUCLEOTIDE SEQUENCE</scope>
    <source>
        <strain evidence="5">ATCC 49209 / DSM 20642 / JCM 10262 / PW2</strain>
    </source>
</reference>
<keyword evidence="2" id="KW-0560">Oxidoreductase</keyword>
<dbReference type="Pfam" id="PF00724">
    <property type="entry name" value="Oxidored_FMN"/>
    <property type="match status" value="1"/>
</dbReference>
<dbReference type="AlphaFoldDB" id="F2NBB8"/>
<dbReference type="GO" id="GO:0010181">
    <property type="term" value="F:FMN binding"/>
    <property type="evidence" value="ECO:0007669"/>
    <property type="project" value="InterPro"/>
</dbReference>
<dbReference type="PANTHER" id="PTHR43656:SF2">
    <property type="entry name" value="BINDING OXIDOREDUCTASE, PUTATIVE (AFU_ORTHOLOGUE AFUA_2G08260)-RELATED"/>
    <property type="match status" value="1"/>
</dbReference>